<reference evidence="1" key="1">
    <citation type="journal article" date="2021" name="Proc. Natl. Acad. Sci. U.S.A.">
        <title>A Catalog of Tens of Thousands of Viruses from Human Metagenomes Reveals Hidden Associations with Chronic Diseases.</title>
        <authorList>
            <person name="Tisza M.J."/>
            <person name="Buck C.B."/>
        </authorList>
    </citation>
    <scope>NUCLEOTIDE SEQUENCE</scope>
    <source>
        <strain evidence="1">CtOAa14</strain>
    </source>
</reference>
<accession>A0A8S5MRR6</accession>
<sequence>MKILEKWKIIFPKRLTFFSDCRIHISTAMLIKENPP</sequence>
<name>A0A8S5MRR6_9CAUD</name>
<dbReference type="EMBL" id="BK014964">
    <property type="protein sequence ID" value="DAD84675.1"/>
    <property type="molecule type" value="Genomic_DNA"/>
</dbReference>
<protein>
    <submittedName>
        <fullName evidence="1">Uncharacterized protein</fullName>
    </submittedName>
</protein>
<organism evidence="1">
    <name type="scientific">Myoviridae sp. ctOAa14</name>
    <dbReference type="NCBI Taxonomy" id="2826646"/>
    <lineage>
        <taxon>Viruses</taxon>
        <taxon>Duplodnaviria</taxon>
        <taxon>Heunggongvirae</taxon>
        <taxon>Uroviricota</taxon>
        <taxon>Caudoviricetes</taxon>
    </lineage>
</organism>
<proteinExistence type="predicted"/>
<evidence type="ECO:0000313" key="1">
    <source>
        <dbReference type="EMBL" id="DAD84675.1"/>
    </source>
</evidence>